<reference evidence="1 2" key="1">
    <citation type="submission" date="2024-10" db="EMBL/GenBank/DDBJ databases">
        <title>The Natural Products Discovery Center: Release of the First 8490 Sequenced Strains for Exploring Actinobacteria Biosynthetic Diversity.</title>
        <authorList>
            <person name="Kalkreuter E."/>
            <person name="Kautsar S.A."/>
            <person name="Yang D."/>
            <person name="Bader C.D."/>
            <person name="Teijaro C.N."/>
            <person name="Fluegel L."/>
            <person name="Davis C.M."/>
            <person name="Simpson J.R."/>
            <person name="Lauterbach L."/>
            <person name="Steele A.D."/>
            <person name="Gui C."/>
            <person name="Meng S."/>
            <person name="Li G."/>
            <person name="Viehrig K."/>
            <person name="Ye F."/>
            <person name="Su P."/>
            <person name="Kiefer A.F."/>
            <person name="Nichols A."/>
            <person name="Cepeda A.J."/>
            <person name="Yan W."/>
            <person name="Fan B."/>
            <person name="Jiang Y."/>
            <person name="Adhikari A."/>
            <person name="Zheng C.-J."/>
            <person name="Schuster L."/>
            <person name="Cowan T.M."/>
            <person name="Smanski M.J."/>
            <person name="Chevrette M.G."/>
            <person name="De Carvalho L.P.S."/>
            <person name="Shen B."/>
        </authorList>
    </citation>
    <scope>NUCLEOTIDE SEQUENCE [LARGE SCALE GENOMIC DNA]</scope>
    <source>
        <strain evidence="1 2">NPDC021253</strain>
    </source>
</reference>
<dbReference type="Pfam" id="PF08974">
    <property type="entry name" value="DUF1877"/>
    <property type="match status" value="1"/>
</dbReference>
<dbReference type="InterPro" id="IPR015068">
    <property type="entry name" value="DUF1877"/>
</dbReference>
<protein>
    <submittedName>
        <fullName evidence="1">DUF1877 family protein</fullName>
    </submittedName>
</protein>
<dbReference type="Gene3D" id="3.40.1760.10">
    <property type="entry name" value="YfbM-like super family"/>
    <property type="match status" value="1"/>
</dbReference>
<sequence length="180" mass="20066">MLGDFVRLDPELLAQIRSTPTQAYDRLTRFPESSRLDLGTAWQRLVALMDTARFPINPVAAGSIFPDERTSWGAEADSRVLAAEEVAQASAHLNQTPFEVLVPHLQQILKDEDKILVNLDPTPGSPHYLKPLSPEEAAQWRISDEALRNIELVLADRYEALVAFFDTAANHGQCTVFWAA</sequence>
<dbReference type="RefSeq" id="WP_396685072.1">
    <property type="nucleotide sequence ID" value="NZ_JBIRPU010000032.1"/>
</dbReference>
<proteinExistence type="predicted"/>
<organism evidence="1 2">
    <name type="scientific">Micromonospora rubida</name>
    <dbReference type="NCBI Taxonomy" id="2697657"/>
    <lineage>
        <taxon>Bacteria</taxon>
        <taxon>Bacillati</taxon>
        <taxon>Actinomycetota</taxon>
        <taxon>Actinomycetes</taxon>
        <taxon>Micromonosporales</taxon>
        <taxon>Micromonosporaceae</taxon>
        <taxon>Micromonospora</taxon>
    </lineage>
</organism>
<comment type="caution">
    <text evidence="1">The sequence shown here is derived from an EMBL/GenBank/DDBJ whole genome shotgun (WGS) entry which is preliminary data.</text>
</comment>
<dbReference type="Proteomes" id="UP001611075">
    <property type="component" value="Unassembled WGS sequence"/>
</dbReference>
<keyword evidence="2" id="KW-1185">Reference proteome</keyword>
<dbReference type="EMBL" id="JBIRPU010000032">
    <property type="protein sequence ID" value="MFI0796690.1"/>
    <property type="molecule type" value="Genomic_DNA"/>
</dbReference>
<evidence type="ECO:0000313" key="2">
    <source>
        <dbReference type="Proteomes" id="UP001611075"/>
    </source>
</evidence>
<gene>
    <name evidence="1" type="ORF">ACH4OY_28980</name>
</gene>
<accession>A0ABW7SUE6</accession>
<name>A0ABW7SUE6_9ACTN</name>
<dbReference type="InterPro" id="IPR035944">
    <property type="entry name" value="YfbM-like_sf"/>
</dbReference>
<evidence type="ECO:0000313" key="1">
    <source>
        <dbReference type="EMBL" id="MFI0796690.1"/>
    </source>
</evidence>